<gene>
    <name evidence="2" type="ORF">NQV15_10735</name>
</gene>
<name>A0ABY5M292_9ACTN</name>
<dbReference type="Proteomes" id="UP001316184">
    <property type="component" value="Chromosome"/>
</dbReference>
<dbReference type="RefSeq" id="WP_232399850.1">
    <property type="nucleotide sequence ID" value="NZ_CP102173.1"/>
</dbReference>
<protein>
    <submittedName>
        <fullName evidence="2">NADP-dependent oxidoreductase</fullName>
    </submittedName>
</protein>
<sequence>MKAVTYASFGGPLELTEVDEPKVGPDWVLVRVLASSVNPVDWKVAAGGLEPLLDTFFPVIPGWDVSGVVEAVGPAVTTLEPGDEVFGYLRKDAVHGGTLAEKVAAPVRTVTRKPANASFEEAAAIPLAGLTAFQCLVHTLEVAPGDTVLIHGASGGVGSFAVQIAVSLGARVIGTASEGNHDYLRDLGAEPVEYGDGLVERVRAIVPDGVTAVLDLHGSDLAVSPELLAESSAGRIASIIDPGVNDMGGQYVFVTPDVDDLTELAELFDDGTITVQIAAKFPLAETQQAWELSQDGHTRGKIVITVP</sequence>
<reference evidence="2 3" key="1">
    <citation type="submission" date="2022-08" db="EMBL/GenBank/DDBJ databases">
        <title>novel species in genus Aeromicrobium.</title>
        <authorList>
            <person name="Ye L."/>
        </authorList>
    </citation>
    <scope>NUCLEOTIDE SEQUENCE [LARGE SCALE GENOMIC DNA]</scope>
    <source>
        <strain evidence="3">zg-Y1379</strain>
    </source>
</reference>
<dbReference type="InterPro" id="IPR020843">
    <property type="entry name" value="ER"/>
</dbReference>
<dbReference type="Pfam" id="PF13602">
    <property type="entry name" value="ADH_zinc_N_2"/>
    <property type="match status" value="1"/>
</dbReference>
<dbReference type="CDD" id="cd05289">
    <property type="entry name" value="MDR_like_2"/>
    <property type="match status" value="1"/>
</dbReference>
<evidence type="ECO:0000259" key="1">
    <source>
        <dbReference type="SMART" id="SM00829"/>
    </source>
</evidence>
<dbReference type="Gene3D" id="3.90.180.10">
    <property type="entry name" value="Medium-chain alcohol dehydrogenases, catalytic domain"/>
    <property type="match status" value="1"/>
</dbReference>
<dbReference type="Pfam" id="PF08240">
    <property type="entry name" value="ADH_N"/>
    <property type="match status" value="1"/>
</dbReference>
<evidence type="ECO:0000313" key="3">
    <source>
        <dbReference type="Proteomes" id="UP001316184"/>
    </source>
</evidence>
<dbReference type="SUPFAM" id="SSF50129">
    <property type="entry name" value="GroES-like"/>
    <property type="match status" value="1"/>
</dbReference>
<dbReference type="PANTHER" id="PTHR44013:SF1">
    <property type="entry name" value="ZINC-TYPE ALCOHOL DEHYDROGENASE-LIKE PROTEIN C16A3.02C"/>
    <property type="match status" value="1"/>
</dbReference>
<dbReference type="Gene3D" id="3.40.50.720">
    <property type="entry name" value="NAD(P)-binding Rossmann-like Domain"/>
    <property type="match status" value="1"/>
</dbReference>
<proteinExistence type="predicted"/>
<organism evidence="2 3">
    <name type="scientific">Aeromicrobium wangtongii</name>
    <dbReference type="NCBI Taxonomy" id="2969247"/>
    <lineage>
        <taxon>Bacteria</taxon>
        <taxon>Bacillati</taxon>
        <taxon>Actinomycetota</taxon>
        <taxon>Actinomycetes</taxon>
        <taxon>Propionibacteriales</taxon>
        <taxon>Nocardioidaceae</taxon>
        <taxon>Aeromicrobium</taxon>
    </lineage>
</organism>
<dbReference type="SMART" id="SM00829">
    <property type="entry name" value="PKS_ER"/>
    <property type="match status" value="1"/>
</dbReference>
<dbReference type="InterPro" id="IPR011032">
    <property type="entry name" value="GroES-like_sf"/>
</dbReference>
<dbReference type="SUPFAM" id="SSF51735">
    <property type="entry name" value="NAD(P)-binding Rossmann-fold domains"/>
    <property type="match status" value="1"/>
</dbReference>
<keyword evidence="3" id="KW-1185">Reference proteome</keyword>
<dbReference type="InterPro" id="IPR036291">
    <property type="entry name" value="NAD(P)-bd_dom_sf"/>
</dbReference>
<accession>A0ABY5M292</accession>
<dbReference type="PANTHER" id="PTHR44013">
    <property type="entry name" value="ZINC-TYPE ALCOHOL DEHYDROGENASE-LIKE PROTEIN C16A3.02C"/>
    <property type="match status" value="1"/>
</dbReference>
<dbReference type="InterPro" id="IPR013154">
    <property type="entry name" value="ADH-like_N"/>
</dbReference>
<feature type="domain" description="Enoyl reductase (ER)" evidence="1">
    <location>
        <begin position="10"/>
        <end position="304"/>
    </location>
</feature>
<evidence type="ECO:0000313" key="2">
    <source>
        <dbReference type="EMBL" id="UUP12330.1"/>
    </source>
</evidence>
<dbReference type="EMBL" id="CP102173">
    <property type="protein sequence ID" value="UUP12330.1"/>
    <property type="molecule type" value="Genomic_DNA"/>
</dbReference>
<dbReference type="InterPro" id="IPR052733">
    <property type="entry name" value="Chloroplast_QOR"/>
</dbReference>